<dbReference type="EMBL" id="AWUE01016055">
    <property type="protein sequence ID" value="OMO94418.1"/>
    <property type="molecule type" value="Genomic_DNA"/>
</dbReference>
<reference evidence="2" key="1">
    <citation type="submission" date="2013-09" db="EMBL/GenBank/DDBJ databases">
        <title>Corchorus olitorius genome sequencing.</title>
        <authorList>
            <person name="Alam M."/>
            <person name="Haque M.S."/>
            <person name="Islam M.S."/>
            <person name="Emdad E.M."/>
            <person name="Islam M.M."/>
            <person name="Ahmed B."/>
            <person name="Halim A."/>
            <person name="Hossen Q.M.M."/>
            <person name="Hossain M.Z."/>
            <person name="Ahmed R."/>
            <person name="Khan M.M."/>
            <person name="Islam R."/>
            <person name="Rashid M.M."/>
            <person name="Khan S.A."/>
            <person name="Rahman M.S."/>
            <person name="Alam M."/>
            <person name="Yahiya A.S."/>
            <person name="Khan M.S."/>
            <person name="Azam M.S."/>
            <person name="Haque T."/>
            <person name="Lashkar M.Z.H."/>
            <person name="Akhand A.I."/>
            <person name="Morshed G."/>
            <person name="Roy S."/>
            <person name="Uddin K.S."/>
            <person name="Rabeya T."/>
            <person name="Hossain A.S."/>
            <person name="Chowdhury A."/>
            <person name="Snigdha A.R."/>
            <person name="Mortoza M.S."/>
            <person name="Matin S.A."/>
            <person name="Hoque S.M.E."/>
            <person name="Islam M.K."/>
            <person name="Roy D.K."/>
            <person name="Haider R."/>
            <person name="Moosa M.M."/>
            <person name="Elias S.M."/>
            <person name="Hasan A.M."/>
            <person name="Jahan S."/>
            <person name="Shafiuddin M."/>
            <person name="Mahmood N."/>
            <person name="Shommy N.S."/>
        </authorList>
    </citation>
    <scope>NUCLEOTIDE SEQUENCE [LARGE SCALE GENOMIC DNA]</scope>
    <source>
        <strain evidence="2">cv. O-4</strain>
    </source>
</reference>
<evidence type="ECO:0000313" key="2">
    <source>
        <dbReference type="Proteomes" id="UP000187203"/>
    </source>
</evidence>
<keyword evidence="2" id="KW-1185">Reference proteome</keyword>
<evidence type="ECO:0000313" key="1">
    <source>
        <dbReference type="EMBL" id="OMO94418.1"/>
    </source>
</evidence>
<dbReference type="AlphaFoldDB" id="A0A1R3JHQ9"/>
<sequence length="68" mass="7252">MDQSKLPKAKGNQPDTDNMVSSLSPCGSFPLLKFKLLLGQRHLASTCVYCGNVLLCGNASMTMCLMAA</sequence>
<protein>
    <submittedName>
        <fullName evidence="1">Uncharacterized protein</fullName>
    </submittedName>
</protein>
<comment type="caution">
    <text evidence="1">The sequence shown here is derived from an EMBL/GenBank/DDBJ whole genome shotgun (WGS) entry which is preliminary data.</text>
</comment>
<gene>
    <name evidence="1" type="ORF">COLO4_16351</name>
</gene>
<organism evidence="1 2">
    <name type="scientific">Corchorus olitorius</name>
    <dbReference type="NCBI Taxonomy" id="93759"/>
    <lineage>
        <taxon>Eukaryota</taxon>
        <taxon>Viridiplantae</taxon>
        <taxon>Streptophyta</taxon>
        <taxon>Embryophyta</taxon>
        <taxon>Tracheophyta</taxon>
        <taxon>Spermatophyta</taxon>
        <taxon>Magnoliopsida</taxon>
        <taxon>eudicotyledons</taxon>
        <taxon>Gunneridae</taxon>
        <taxon>Pentapetalae</taxon>
        <taxon>rosids</taxon>
        <taxon>malvids</taxon>
        <taxon>Malvales</taxon>
        <taxon>Malvaceae</taxon>
        <taxon>Grewioideae</taxon>
        <taxon>Apeibeae</taxon>
        <taxon>Corchorus</taxon>
    </lineage>
</organism>
<proteinExistence type="predicted"/>
<dbReference type="Proteomes" id="UP000187203">
    <property type="component" value="Unassembled WGS sequence"/>
</dbReference>
<name>A0A1R3JHQ9_9ROSI</name>
<accession>A0A1R3JHQ9</accession>